<evidence type="ECO:0000313" key="5">
    <source>
        <dbReference type="Proteomes" id="UP000655225"/>
    </source>
</evidence>
<reference evidence="4 5" key="1">
    <citation type="submission" date="2020-04" db="EMBL/GenBank/DDBJ databases">
        <title>Plant Genome Project.</title>
        <authorList>
            <person name="Zhang R.-G."/>
        </authorList>
    </citation>
    <scope>NUCLEOTIDE SEQUENCE [LARGE SCALE GENOMIC DNA]</scope>
    <source>
        <strain evidence="4">YNK0</strain>
        <tissue evidence="4">Leaf</tissue>
    </source>
</reference>
<protein>
    <submittedName>
        <fullName evidence="4">Uncharacterized protein</fullName>
    </submittedName>
</protein>
<dbReference type="PANTHER" id="PTHR46237">
    <property type="entry name" value="CYTOCHROME B5 REDUCTASE 4 FAMILY MEMBER"/>
    <property type="match status" value="1"/>
</dbReference>
<dbReference type="GO" id="GO:0020037">
    <property type="term" value="F:heme binding"/>
    <property type="evidence" value="ECO:0007669"/>
    <property type="project" value="TreeGrafter"/>
</dbReference>
<keyword evidence="1" id="KW-0349">Heme</keyword>
<evidence type="ECO:0000256" key="1">
    <source>
        <dbReference type="ARBA" id="ARBA00022617"/>
    </source>
</evidence>
<keyword evidence="2" id="KW-0479">Metal-binding</keyword>
<dbReference type="GO" id="GO:0004128">
    <property type="term" value="F:cytochrome-b5 reductase activity, acting on NAD(P)H"/>
    <property type="evidence" value="ECO:0007669"/>
    <property type="project" value="TreeGrafter"/>
</dbReference>
<organism evidence="4 5">
    <name type="scientific">Tetracentron sinense</name>
    <name type="common">Spur-leaf</name>
    <dbReference type="NCBI Taxonomy" id="13715"/>
    <lineage>
        <taxon>Eukaryota</taxon>
        <taxon>Viridiplantae</taxon>
        <taxon>Streptophyta</taxon>
        <taxon>Embryophyta</taxon>
        <taxon>Tracheophyta</taxon>
        <taxon>Spermatophyta</taxon>
        <taxon>Magnoliopsida</taxon>
        <taxon>Trochodendrales</taxon>
        <taxon>Trochodendraceae</taxon>
        <taxon>Tetracentron</taxon>
    </lineage>
</organism>
<evidence type="ECO:0000256" key="2">
    <source>
        <dbReference type="ARBA" id="ARBA00022723"/>
    </source>
</evidence>
<dbReference type="OrthoDB" id="432299at2759"/>
<keyword evidence="5" id="KW-1185">Reference proteome</keyword>
<proteinExistence type="predicted"/>
<dbReference type="EMBL" id="JABCRI010000014">
    <property type="protein sequence ID" value="KAF8393886.1"/>
    <property type="molecule type" value="Genomic_DNA"/>
</dbReference>
<dbReference type="GO" id="GO:0005737">
    <property type="term" value="C:cytoplasm"/>
    <property type="evidence" value="ECO:0007669"/>
    <property type="project" value="TreeGrafter"/>
</dbReference>
<evidence type="ECO:0000256" key="3">
    <source>
        <dbReference type="ARBA" id="ARBA00023004"/>
    </source>
</evidence>
<comment type="caution">
    <text evidence="4">The sequence shown here is derived from an EMBL/GenBank/DDBJ whole genome shotgun (WGS) entry which is preliminary data.</text>
</comment>
<accession>A0A835D8I4</accession>
<gene>
    <name evidence="4" type="ORF">HHK36_020084</name>
</gene>
<dbReference type="PANTHER" id="PTHR46237:SF1">
    <property type="entry name" value="CYTOCHROME B5 REDUCTASE 4"/>
    <property type="match status" value="1"/>
</dbReference>
<dbReference type="Proteomes" id="UP000655225">
    <property type="component" value="Unassembled WGS sequence"/>
</dbReference>
<evidence type="ECO:0000313" key="4">
    <source>
        <dbReference type="EMBL" id="KAF8393886.1"/>
    </source>
</evidence>
<name>A0A835D8I4_TETSI</name>
<dbReference type="AlphaFoldDB" id="A0A835D8I4"/>
<sequence length="155" mass="16905">MEDDNDFTFCQASLNSSHKMIGLPVDQDGLEAQKTVPNIGAMTIKDEFSNGAGSSNQNSSFLWKDKSFENAGTKKQGTVGFLSFNVIDTSPPKHLNELSKQTVLGNVGDSIKISQEQKAAVRKPAARAKVPFEKGHSQMDWLKITRTHPDLAGIL</sequence>
<dbReference type="GO" id="GO:0046872">
    <property type="term" value="F:metal ion binding"/>
    <property type="evidence" value="ECO:0007669"/>
    <property type="project" value="UniProtKB-KW"/>
</dbReference>
<keyword evidence="3" id="KW-0408">Iron</keyword>
<dbReference type="InterPro" id="IPR051872">
    <property type="entry name" value="Cytochrome_b5/Flavoprotein_Rdt"/>
</dbReference>